<evidence type="ECO:0000313" key="1">
    <source>
        <dbReference type="EMBL" id="MBW4668428.1"/>
    </source>
</evidence>
<comment type="caution">
    <text evidence="1">The sequence shown here is derived from an EMBL/GenBank/DDBJ whole genome shotgun (WGS) entry which is preliminary data.</text>
</comment>
<dbReference type="EMBL" id="JAHHGZ010000012">
    <property type="protein sequence ID" value="MBW4668428.1"/>
    <property type="molecule type" value="Genomic_DNA"/>
</dbReference>
<reference evidence="1" key="1">
    <citation type="submission" date="2021-05" db="EMBL/GenBank/DDBJ databases">
        <authorList>
            <person name="Pietrasiak N."/>
            <person name="Ward R."/>
            <person name="Stajich J.E."/>
            <person name="Kurbessoian T."/>
        </authorList>
    </citation>
    <scope>NUCLEOTIDE SEQUENCE</scope>
    <source>
        <strain evidence="1">GSE-NOS-MK-12-04C</strain>
    </source>
</reference>
<dbReference type="Proteomes" id="UP000729701">
    <property type="component" value="Unassembled WGS sequence"/>
</dbReference>
<organism evidence="1 2">
    <name type="scientific">Cyanomargarita calcarea GSE-NOS-MK-12-04C</name>
    <dbReference type="NCBI Taxonomy" id="2839659"/>
    <lineage>
        <taxon>Bacteria</taxon>
        <taxon>Bacillati</taxon>
        <taxon>Cyanobacteriota</taxon>
        <taxon>Cyanophyceae</taxon>
        <taxon>Nostocales</taxon>
        <taxon>Cyanomargaritaceae</taxon>
        <taxon>Cyanomargarita</taxon>
    </lineage>
</organism>
<evidence type="ECO:0008006" key="3">
    <source>
        <dbReference type="Google" id="ProtNLM"/>
    </source>
</evidence>
<proteinExistence type="predicted"/>
<name>A0A951US78_9CYAN</name>
<protein>
    <recommendedName>
        <fullName evidence="3">Peptidase</fullName>
    </recommendedName>
</protein>
<accession>A0A951US78</accession>
<dbReference type="AlphaFoldDB" id="A0A951US78"/>
<reference evidence="1" key="2">
    <citation type="journal article" date="2022" name="Microbiol. Resour. Announc.">
        <title>Metagenome Sequencing to Explore Phylogenomics of Terrestrial Cyanobacteria.</title>
        <authorList>
            <person name="Ward R.D."/>
            <person name="Stajich J.E."/>
            <person name="Johansen J.R."/>
            <person name="Huntemann M."/>
            <person name="Clum A."/>
            <person name="Foster B."/>
            <person name="Foster B."/>
            <person name="Roux S."/>
            <person name="Palaniappan K."/>
            <person name="Varghese N."/>
            <person name="Mukherjee S."/>
            <person name="Reddy T.B.K."/>
            <person name="Daum C."/>
            <person name="Copeland A."/>
            <person name="Chen I.A."/>
            <person name="Ivanova N.N."/>
            <person name="Kyrpides N.C."/>
            <person name="Shapiro N."/>
            <person name="Eloe-Fadrosh E.A."/>
            <person name="Pietrasiak N."/>
        </authorList>
    </citation>
    <scope>NUCLEOTIDE SEQUENCE</scope>
    <source>
        <strain evidence="1">GSE-NOS-MK-12-04C</strain>
    </source>
</reference>
<gene>
    <name evidence="1" type="ORF">KME60_13620</name>
</gene>
<sequence length="249" mass="27184">MTQLGDSHEIEIFAAGKHTSSNGADLVFSTSELDAIASSYNPTLFDAPAVVGHPRDNSPAYGWVESVRREGNKLIAKLNQVDTDFQEAVRAGCYKKISASFYSPDSSANPNPGSYYLRHVGFLGGMAPAVKGLKSVAFAEGKEGVVEFCSGEEMTVFRNLREWFIAEHDLETADRIVPSWLINQPPVYQAETLDPETESKLEWLGRKVMDLLEKEGADIDTNRAIQVPTARYLKSGIAGSVVPLSINLA</sequence>
<evidence type="ECO:0000313" key="2">
    <source>
        <dbReference type="Proteomes" id="UP000729701"/>
    </source>
</evidence>